<organism evidence="1 2">
    <name type="scientific">Botryotinia fuckeliana (strain B05.10)</name>
    <name type="common">Noble rot fungus</name>
    <name type="synonym">Botrytis cinerea</name>
    <dbReference type="NCBI Taxonomy" id="332648"/>
    <lineage>
        <taxon>Eukaryota</taxon>
        <taxon>Fungi</taxon>
        <taxon>Dikarya</taxon>
        <taxon>Ascomycota</taxon>
        <taxon>Pezizomycotina</taxon>
        <taxon>Leotiomycetes</taxon>
        <taxon>Helotiales</taxon>
        <taxon>Sclerotiniaceae</taxon>
        <taxon>Botrytis</taxon>
    </lineage>
</organism>
<dbReference type="EMBL" id="CP009807">
    <property type="protein sequence ID" value="ATZ48631.1"/>
    <property type="molecule type" value="Genomic_DNA"/>
</dbReference>
<evidence type="ECO:0000313" key="1">
    <source>
        <dbReference type="EMBL" id="ATZ48631.1"/>
    </source>
</evidence>
<sequence>MTRRCTYCANLSLSRLIGLTKMDYKGHVFPNQPTTGDLMGLVIWISALANPDDSPKEKKPIAFYPHHKPYQDLLKSAEMGCDFRVVILTCLKKRIPVGDEEKREDESDELEEAENVYWTDFSRRRETDRFTNTQYIIFPPIQNLVEFY</sequence>
<keyword evidence="2" id="KW-1185">Reference proteome</keyword>
<dbReference type="GeneID" id="5435503"/>
<reference evidence="1 2" key="3">
    <citation type="journal article" date="2017" name="Mol. Plant Pathol.">
        <title>A gapless genome sequence of the fungus Botrytis cinerea.</title>
        <authorList>
            <person name="Van Kan J.A."/>
            <person name="Stassen J.H."/>
            <person name="Mosbach A."/>
            <person name="Van Der Lee T.A."/>
            <person name="Faino L."/>
            <person name="Farmer A.D."/>
            <person name="Papasotiriou D.G."/>
            <person name="Zhou S."/>
            <person name="Seidl M.F."/>
            <person name="Cottam E."/>
            <person name="Edel D."/>
            <person name="Hahn M."/>
            <person name="Schwartz D.C."/>
            <person name="Dietrich R.A."/>
            <person name="Widdison S."/>
            <person name="Scalliet G."/>
        </authorList>
    </citation>
    <scope>NUCLEOTIDE SEQUENCE [LARGE SCALE GENOMIC DNA]</scope>
    <source>
        <strain evidence="1 2">B05.10</strain>
    </source>
</reference>
<evidence type="ECO:0000313" key="2">
    <source>
        <dbReference type="Proteomes" id="UP000001798"/>
    </source>
</evidence>
<dbReference type="Proteomes" id="UP000001798">
    <property type="component" value="Chromosome 3"/>
</dbReference>
<protein>
    <submittedName>
        <fullName evidence="1">Uncharacterized protein</fullName>
    </submittedName>
</protein>
<dbReference type="OrthoDB" id="5362512at2759"/>
<accession>A0A384JDU4</accession>
<dbReference type="KEGG" id="bfu:BCIN_03g08210"/>
<name>A0A384JDU4_BOTFB</name>
<dbReference type="RefSeq" id="XP_001554941.1">
    <property type="nucleotide sequence ID" value="XM_001554891.2"/>
</dbReference>
<proteinExistence type="predicted"/>
<reference evidence="1 2" key="2">
    <citation type="journal article" date="2012" name="Eukaryot. Cell">
        <title>Genome update of Botrytis cinerea strains B05.10 and T4.</title>
        <authorList>
            <person name="Staats M."/>
            <person name="van Kan J.A."/>
        </authorList>
    </citation>
    <scope>NUCLEOTIDE SEQUENCE [LARGE SCALE GENOMIC DNA]</scope>
    <source>
        <strain evidence="1 2">B05.10</strain>
    </source>
</reference>
<dbReference type="AlphaFoldDB" id="A0A384JDU4"/>
<gene>
    <name evidence="1" type="ORF">BCIN_03g08210</name>
</gene>
<dbReference type="VEuPathDB" id="FungiDB:Bcin03g08210"/>
<reference evidence="1 2" key="1">
    <citation type="journal article" date="2011" name="PLoS Genet.">
        <title>Genomic analysis of the necrotrophic fungal pathogens Sclerotinia sclerotiorum and Botrytis cinerea.</title>
        <authorList>
            <person name="Amselem J."/>
            <person name="Cuomo C.A."/>
            <person name="van Kan J.A."/>
            <person name="Viaud M."/>
            <person name="Benito E.P."/>
            <person name="Couloux A."/>
            <person name="Coutinho P.M."/>
            <person name="de Vries R.P."/>
            <person name="Dyer P.S."/>
            <person name="Fillinger S."/>
            <person name="Fournier E."/>
            <person name="Gout L."/>
            <person name="Hahn M."/>
            <person name="Kohn L."/>
            <person name="Lapalu N."/>
            <person name="Plummer K.M."/>
            <person name="Pradier J.M."/>
            <person name="Quevillon E."/>
            <person name="Sharon A."/>
            <person name="Simon A."/>
            <person name="ten Have A."/>
            <person name="Tudzynski B."/>
            <person name="Tudzynski P."/>
            <person name="Wincker P."/>
            <person name="Andrew M."/>
            <person name="Anthouard V."/>
            <person name="Beever R.E."/>
            <person name="Beffa R."/>
            <person name="Benoit I."/>
            <person name="Bouzid O."/>
            <person name="Brault B."/>
            <person name="Chen Z."/>
            <person name="Choquer M."/>
            <person name="Collemare J."/>
            <person name="Cotton P."/>
            <person name="Danchin E.G."/>
            <person name="Da Silva C."/>
            <person name="Gautier A."/>
            <person name="Giraud C."/>
            <person name="Giraud T."/>
            <person name="Gonzalez C."/>
            <person name="Grossetete S."/>
            <person name="Guldener U."/>
            <person name="Henrissat B."/>
            <person name="Howlett B.J."/>
            <person name="Kodira C."/>
            <person name="Kretschmer M."/>
            <person name="Lappartient A."/>
            <person name="Leroch M."/>
            <person name="Levis C."/>
            <person name="Mauceli E."/>
            <person name="Neuveglise C."/>
            <person name="Oeser B."/>
            <person name="Pearson M."/>
            <person name="Poulain J."/>
            <person name="Poussereau N."/>
            <person name="Quesneville H."/>
            <person name="Rascle C."/>
            <person name="Schumacher J."/>
            <person name="Segurens B."/>
            <person name="Sexton A."/>
            <person name="Silva E."/>
            <person name="Sirven C."/>
            <person name="Soanes D.M."/>
            <person name="Talbot N.J."/>
            <person name="Templeton M."/>
            <person name="Yandava C."/>
            <person name="Yarden O."/>
            <person name="Zeng Q."/>
            <person name="Rollins J.A."/>
            <person name="Lebrun M.H."/>
            <person name="Dickman M."/>
        </authorList>
    </citation>
    <scope>NUCLEOTIDE SEQUENCE [LARGE SCALE GENOMIC DNA]</scope>
    <source>
        <strain evidence="1 2">B05.10</strain>
    </source>
</reference>